<accession>A0A1J4PZ22</accession>
<dbReference type="Proteomes" id="UP000034838">
    <property type="component" value="Unassembled WGS sequence"/>
</dbReference>
<keyword evidence="1" id="KW-0812">Transmembrane</keyword>
<feature type="transmembrane region" description="Helical" evidence="1">
    <location>
        <begin position="45"/>
        <end position="63"/>
    </location>
</feature>
<dbReference type="EMBL" id="LBDA02000042">
    <property type="protein sequence ID" value="OIK26001.1"/>
    <property type="molecule type" value="Genomic_DNA"/>
</dbReference>
<protein>
    <recommendedName>
        <fullName evidence="4">Integral membrane protein</fullName>
    </recommendedName>
</protein>
<dbReference type="AlphaFoldDB" id="A0A1J4PZ22"/>
<comment type="caution">
    <text evidence="2">The sequence shown here is derived from an EMBL/GenBank/DDBJ whole genome shotgun (WGS) entry which is preliminary data.</text>
</comment>
<gene>
    <name evidence="2" type="ORF">VT52_018935</name>
</gene>
<name>A0A1J4PZ22_9ACTN</name>
<evidence type="ECO:0000313" key="2">
    <source>
        <dbReference type="EMBL" id="OIK26001.1"/>
    </source>
</evidence>
<sequence>MMAAAMNVPIRAAADLRLLRAAVFSAVCVALSASGHVVASGSTISLWSLAAGWAGIAGVAGLLAGRERSLPGIALTLLAGEIGLHLLFCLGQNPARTAPSVDRSASVVAMAERLLCNPQAAHLTPLAAARILRLARIDPSGALSAPHGPAGMTGMTGMPGMTGMAGHGGLTAMLGSMCTPPMLAAHVAAAVLTGWVLRRCEVALWRAVRLPAVAARHVKRLTLLWWLSDLLAAVRRRPLVTGLLERVLALLTAHRGTEEGGTRRFRSAMLRTCAARRGPPALAPMA</sequence>
<keyword evidence="1" id="KW-1133">Transmembrane helix</keyword>
<keyword evidence="1" id="KW-0472">Membrane</keyword>
<evidence type="ECO:0000256" key="1">
    <source>
        <dbReference type="SAM" id="Phobius"/>
    </source>
</evidence>
<organism evidence="2 3">
    <name type="scientific">Streptomyces malaysiense</name>
    <dbReference type="NCBI Taxonomy" id="1428626"/>
    <lineage>
        <taxon>Bacteria</taxon>
        <taxon>Bacillati</taxon>
        <taxon>Actinomycetota</taxon>
        <taxon>Actinomycetes</taxon>
        <taxon>Kitasatosporales</taxon>
        <taxon>Streptomycetaceae</taxon>
        <taxon>Streptomyces</taxon>
    </lineage>
</organism>
<keyword evidence="3" id="KW-1185">Reference proteome</keyword>
<evidence type="ECO:0008006" key="4">
    <source>
        <dbReference type="Google" id="ProtNLM"/>
    </source>
</evidence>
<reference evidence="2" key="1">
    <citation type="submission" date="2016-10" db="EMBL/GenBank/DDBJ databases">
        <title>Genome sequence of Streptomyces malaysiense MUSC 136.</title>
        <authorList>
            <person name="Lee L.-H."/>
            <person name="Ser H.-L."/>
        </authorList>
    </citation>
    <scope>NUCLEOTIDE SEQUENCE [LARGE SCALE GENOMIC DNA]</scope>
    <source>
        <strain evidence="2">MUSC 136</strain>
    </source>
</reference>
<evidence type="ECO:0000313" key="3">
    <source>
        <dbReference type="Proteomes" id="UP000034838"/>
    </source>
</evidence>
<proteinExistence type="predicted"/>